<comment type="caution">
    <text evidence="12">The sequence shown here is derived from an EMBL/GenBank/DDBJ whole genome shotgun (WGS) entry which is preliminary data.</text>
</comment>
<protein>
    <recommendedName>
        <fullName evidence="9">23S rRNA (uracil(1939)-C(5))-methyltransferase RlmD</fullName>
        <ecNumber evidence="9">2.1.1.190</ecNumber>
    </recommendedName>
    <alternativeName>
        <fullName evidence="9">23S rRNA(m5U1939)-methyltransferase</fullName>
    </alternativeName>
</protein>
<feature type="binding site" evidence="9 10">
    <location>
        <position position="295"/>
    </location>
    <ligand>
        <name>S-adenosyl-L-methionine</name>
        <dbReference type="ChEBI" id="CHEBI:59789"/>
    </ligand>
</feature>
<evidence type="ECO:0000256" key="9">
    <source>
        <dbReference type="HAMAP-Rule" id="MF_01010"/>
    </source>
</evidence>
<dbReference type="GO" id="GO:0051539">
    <property type="term" value="F:4 iron, 4 sulfur cluster binding"/>
    <property type="evidence" value="ECO:0007669"/>
    <property type="project" value="UniProtKB-KW"/>
</dbReference>
<reference evidence="12" key="1">
    <citation type="submission" date="2023-01" db="EMBL/GenBank/DDBJ databases">
        <title>Xenophilus mangrovi sp. nov., isolated from soil of Mangrove nature reserve.</title>
        <authorList>
            <person name="Xu S."/>
            <person name="Liu Z."/>
            <person name="Xu Y."/>
        </authorList>
    </citation>
    <scope>NUCLEOTIDE SEQUENCE</scope>
    <source>
        <strain evidence="12">YW8</strain>
    </source>
</reference>
<dbReference type="GO" id="GO:0070041">
    <property type="term" value="F:rRNA (uridine-C5-)-methyltransferase activity"/>
    <property type="evidence" value="ECO:0007669"/>
    <property type="project" value="UniProtKB-UniRule"/>
</dbReference>
<keyword evidence="6 9" id="KW-0479">Metal-binding</keyword>
<evidence type="ECO:0000256" key="5">
    <source>
        <dbReference type="ARBA" id="ARBA00022691"/>
    </source>
</evidence>
<evidence type="ECO:0000256" key="1">
    <source>
        <dbReference type="ARBA" id="ARBA00022485"/>
    </source>
</evidence>
<dbReference type="InterPro" id="IPR002792">
    <property type="entry name" value="TRAM_dom"/>
</dbReference>
<evidence type="ECO:0000256" key="10">
    <source>
        <dbReference type="PROSITE-ProRule" id="PRU01024"/>
    </source>
</evidence>
<dbReference type="Gene3D" id="3.40.50.150">
    <property type="entry name" value="Vaccinia Virus protein VP39"/>
    <property type="match status" value="1"/>
</dbReference>
<evidence type="ECO:0000256" key="2">
    <source>
        <dbReference type="ARBA" id="ARBA00022552"/>
    </source>
</evidence>
<evidence type="ECO:0000313" key="12">
    <source>
        <dbReference type="EMBL" id="MDA7416324.1"/>
    </source>
</evidence>
<organism evidence="12 13">
    <name type="scientific">Xenophilus arseniciresistens</name>
    <dbReference type="NCBI Taxonomy" id="1283306"/>
    <lineage>
        <taxon>Bacteria</taxon>
        <taxon>Pseudomonadati</taxon>
        <taxon>Pseudomonadota</taxon>
        <taxon>Betaproteobacteria</taxon>
        <taxon>Burkholderiales</taxon>
        <taxon>Comamonadaceae</taxon>
        <taxon>Xenophilus</taxon>
    </lineage>
</organism>
<proteinExistence type="inferred from homology"/>
<dbReference type="Gene3D" id="2.40.50.140">
    <property type="entry name" value="Nucleic acid-binding proteins"/>
    <property type="match status" value="1"/>
</dbReference>
<feature type="binding site" evidence="9">
    <location>
        <position position="379"/>
    </location>
    <ligand>
        <name>S-adenosyl-L-methionine</name>
        <dbReference type="ChEBI" id="CHEBI:59789"/>
    </ligand>
</feature>
<dbReference type="Gene3D" id="2.40.50.1070">
    <property type="match status" value="1"/>
</dbReference>
<dbReference type="EC" id="2.1.1.190" evidence="9"/>
<dbReference type="InterPro" id="IPR012340">
    <property type="entry name" value="NA-bd_OB-fold"/>
</dbReference>
<keyword evidence="5 9" id="KW-0949">S-adenosyl-L-methionine</keyword>
<dbReference type="PROSITE" id="PS01231">
    <property type="entry name" value="TRMA_2"/>
    <property type="match status" value="1"/>
</dbReference>
<feature type="active site" description="Nucleophile" evidence="9 10">
    <location>
        <position position="438"/>
    </location>
</feature>
<evidence type="ECO:0000256" key="6">
    <source>
        <dbReference type="ARBA" id="ARBA00022723"/>
    </source>
</evidence>
<comment type="function">
    <text evidence="9">Catalyzes the formation of 5-methyl-uridine at position 1939 (m5U1939) in 23S rRNA.</text>
</comment>
<gene>
    <name evidence="9 12" type="primary">rlmD</name>
    <name evidence="12" type="ORF">PGB34_08095</name>
</gene>
<evidence type="ECO:0000256" key="8">
    <source>
        <dbReference type="ARBA" id="ARBA00023014"/>
    </source>
</evidence>
<name>A0AAE3NAY6_9BURK</name>
<feature type="binding site" evidence="9">
    <location>
        <position position="329"/>
    </location>
    <ligand>
        <name>S-adenosyl-L-methionine</name>
        <dbReference type="ChEBI" id="CHEBI:59789"/>
    </ligand>
</feature>
<evidence type="ECO:0000256" key="4">
    <source>
        <dbReference type="ARBA" id="ARBA00022679"/>
    </source>
</evidence>
<keyword evidence="1 9" id="KW-0004">4Fe-4S</keyword>
<feature type="binding site" evidence="9">
    <location>
        <position position="96"/>
    </location>
    <ligand>
        <name>[4Fe-4S] cluster</name>
        <dbReference type="ChEBI" id="CHEBI:49883"/>
    </ligand>
</feature>
<dbReference type="PROSITE" id="PS51687">
    <property type="entry name" value="SAM_MT_RNA_M5U"/>
    <property type="match status" value="1"/>
</dbReference>
<keyword evidence="13" id="KW-1185">Reference proteome</keyword>
<dbReference type="RefSeq" id="WP_271427548.1">
    <property type="nucleotide sequence ID" value="NZ_JAQIPB010000002.1"/>
</dbReference>
<comment type="similarity">
    <text evidence="9">Belongs to the class I-like SAM-binding methyltransferase superfamily. RNA M5U methyltransferase family. RlmD subfamily.</text>
</comment>
<dbReference type="InterPro" id="IPR001566">
    <property type="entry name" value="23S_rRNA_MeTrfase_RlmD"/>
</dbReference>
<dbReference type="GO" id="GO:0005506">
    <property type="term" value="F:iron ion binding"/>
    <property type="evidence" value="ECO:0007669"/>
    <property type="project" value="UniProtKB-UniRule"/>
</dbReference>
<keyword evidence="7 9" id="KW-0408">Iron</keyword>
<sequence length="482" mass="54075">MTENTHENKDSEEKVAAAPNPWLKVESMDLDAQGVAHREDGKVVFIEGALPFEEVRVNVHRKKNNWEQGSLLAVRRESSQRVQPRCPHFGLHAGACGGCKMQHLDAAAQVAVKQRALEDNLWHLGKVRAQTLLRPLEGPSWHYRYRARLSVRYVAKKGTTLIGFHERKSRYVADMSVCPVLPARVSAMLVPMRALVDSMDAREHCPQIEMACGDAPGEAKLGVIALVLRHLVPLGDADRERLRAFARANEGVQWWLQPKGPDTVHLMDEEGATQLAYELPDFDVRMPFKPTDFTQVNPHINRVLVSRALRLLDVQRHERVIDWFCGLGNFTLPLATQAREVLGIEGSDTLVQRAHQNLDANRKAASRRPWAPTQFVARNLFEMTPEMLVADGVAERWLVDPPREGAFALVKALADLHQQPELRPAGWTPPRRIVYVSCNPSTLARDAGLLVHQAGYQCTHAGMVNMFPHTAHVESMAVFDLL</sequence>
<dbReference type="InterPro" id="IPR010280">
    <property type="entry name" value="U5_MeTrfase_fam"/>
</dbReference>
<dbReference type="AlphaFoldDB" id="A0AAE3NAY6"/>
<comment type="catalytic activity">
    <reaction evidence="9">
        <text>uridine(1939) in 23S rRNA + S-adenosyl-L-methionine = 5-methyluridine(1939) in 23S rRNA + S-adenosyl-L-homocysteine + H(+)</text>
        <dbReference type="Rhea" id="RHEA:42908"/>
        <dbReference type="Rhea" id="RHEA-COMP:10278"/>
        <dbReference type="Rhea" id="RHEA-COMP:10279"/>
        <dbReference type="ChEBI" id="CHEBI:15378"/>
        <dbReference type="ChEBI" id="CHEBI:57856"/>
        <dbReference type="ChEBI" id="CHEBI:59789"/>
        <dbReference type="ChEBI" id="CHEBI:65315"/>
        <dbReference type="ChEBI" id="CHEBI:74447"/>
        <dbReference type="EC" id="2.1.1.190"/>
    </reaction>
</comment>
<dbReference type="PANTHER" id="PTHR11061">
    <property type="entry name" value="RNA M5U METHYLTRANSFERASE"/>
    <property type="match status" value="1"/>
</dbReference>
<dbReference type="GO" id="GO:0003723">
    <property type="term" value="F:RNA binding"/>
    <property type="evidence" value="ECO:0007669"/>
    <property type="project" value="InterPro"/>
</dbReference>
<feature type="binding site" evidence="9 10">
    <location>
        <position position="324"/>
    </location>
    <ligand>
        <name>S-adenosyl-L-methionine</name>
        <dbReference type="ChEBI" id="CHEBI:59789"/>
    </ligand>
</feature>
<accession>A0AAE3NAY6</accession>
<feature type="domain" description="TRAM" evidence="11">
    <location>
        <begin position="14"/>
        <end position="73"/>
    </location>
</feature>
<dbReference type="NCBIfam" id="TIGR00479">
    <property type="entry name" value="rumA"/>
    <property type="match status" value="1"/>
</dbReference>
<dbReference type="HAMAP" id="MF_01010">
    <property type="entry name" value="23SrRNA_methyltr_RlmD"/>
    <property type="match status" value="1"/>
</dbReference>
<dbReference type="PANTHER" id="PTHR11061:SF49">
    <property type="entry name" value="23S RRNA (URACIL(1939)-C(5))-METHYLTRANSFERASE RLMD"/>
    <property type="match status" value="1"/>
</dbReference>
<evidence type="ECO:0000256" key="7">
    <source>
        <dbReference type="ARBA" id="ARBA00023004"/>
    </source>
</evidence>
<feature type="binding site" evidence="9 10">
    <location>
        <position position="400"/>
    </location>
    <ligand>
        <name>S-adenosyl-L-methionine</name>
        <dbReference type="ChEBI" id="CHEBI:59789"/>
    </ligand>
</feature>
<dbReference type="SUPFAM" id="SSF53335">
    <property type="entry name" value="S-adenosyl-L-methionine-dependent methyltransferases"/>
    <property type="match status" value="1"/>
</dbReference>
<keyword evidence="4 9" id="KW-0808">Transferase</keyword>
<evidence type="ECO:0000256" key="3">
    <source>
        <dbReference type="ARBA" id="ARBA00022603"/>
    </source>
</evidence>
<dbReference type="InterPro" id="IPR029063">
    <property type="entry name" value="SAM-dependent_MTases_sf"/>
</dbReference>
<feature type="binding site" evidence="9">
    <location>
        <position position="178"/>
    </location>
    <ligand>
        <name>[4Fe-4S] cluster</name>
        <dbReference type="ChEBI" id="CHEBI:49883"/>
    </ligand>
</feature>
<keyword evidence="8 9" id="KW-0411">Iron-sulfur</keyword>
<dbReference type="NCBIfam" id="NF009639">
    <property type="entry name" value="PRK13168.1"/>
    <property type="match status" value="1"/>
</dbReference>
<feature type="binding site" evidence="9">
    <location>
        <position position="86"/>
    </location>
    <ligand>
        <name>[4Fe-4S] cluster</name>
        <dbReference type="ChEBI" id="CHEBI:49883"/>
    </ligand>
</feature>
<feature type="binding site" evidence="9 10">
    <location>
        <position position="345"/>
    </location>
    <ligand>
        <name>S-adenosyl-L-methionine</name>
        <dbReference type="ChEBI" id="CHEBI:59789"/>
    </ligand>
</feature>
<dbReference type="InterPro" id="IPR030391">
    <property type="entry name" value="MeTrfase_TrmA_CS"/>
</dbReference>
<evidence type="ECO:0000259" key="11">
    <source>
        <dbReference type="PROSITE" id="PS50926"/>
    </source>
</evidence>
<dbReference type="SUPFAM" id="SSF50249">
    <property type="entry name" value="Nucleic acid-binding proteins"/>
    <property type="match status" value="1"/>
</dbReference>
<evidence type="ECO:0000313" key="13">
    <source>
        <dbReference type="Proteomes" id="UP001212602"/>
    </source>
</evidence>
<dbReference type="GO" id="GO:0070475">
    <property type="term" value="P:rRNA base methylation"/>
    <property type="evidence" value="ECO:0007669"/>
    <property type="project" value="TreeGrafter"/>
</dbReference>
<keyword evidence="3 9" id="KW-0489">Methyltransferase</keyword>
<dbReference type="Pfam" id="PF05958">
    <property type="entry name" value="tRNA_U5-meth_tr"/>
    <property type="match status" value="1"/>
</dbReference>
<keyword evidence="2 9" id="KW-0698">rRNA processing</keyword>
<dbReference type="PROSITE" id="PS50926">
    <property type="entry name" value="TRAM"/>
    <property type="match status" value="1"/>
</dbReference>
<dbReference type="Proteomes" id="UP001212602">
    <property type="component" value="Unassembled WGS sequence"/>
</dbReference>
<feature type="binding site" evidence="9">
    <location>
        <position position="99"/>
    </location>
    <ligand>
        <name>[4Fe-4S] cluster</name>
        <dbReference type="ChEBI" id="CHEBI:49883"/>
    </ligand>
</feature>
<dbReference type="EMBL" id="JAQIPB010000002">
    <property type="protein sequence ID" value="MDA7416324.1"/>
    <property type="molecule type" value="Genomic_DNA"/>
</dbReference>